<evidence type="ECO:0000256" key="3">
    <source>
        <dbReference type="ARBA" id="ARBA00022714"/>
    </source>
</evidence>
<comment type="cofactor">
    <cofactor evidence="8">
        <name>[2Fe-2S] cluster</name>
        <dbReference type="ChEBI" id="CHEBI:190135"/>
    </cofactor>
</comment>
<evidence type="ECO:0000313" key="10">
    <source>
        <dbReference type="EMBL" id="PSU46443.1"/>
    </source>
</evidence>
<evidence type="ECO:0000259" key="9">
    <source>
        <dbReference type="PROSITE" id="PS51085"/>
    </source>
</evidence>
<dbReference type="RefSeq" id="WP_107244035.1">
    <property type="nucleotide sequence ID" value="NZ_PYMJ01000021.1"/>
</dbReference>
<keyword evidence="11" id="KW-1185">Reference proteome</keyword>
<evidence type="ECO:0000256" key="7">
    <source>
        <dbReference type="ARBA" id="ARBA00023014"/>
    </source>
</evidence>
<dbReference type="Proteomes" id="UP000240987">
    <property type="component" value="Unassembled WGS sequence"/>
</dbReference>
<evidence type="ECO:0000313" key="11">
    <source>
        <dbReference type="Proteomes" id="UP000240987"/>
    </source>
</evidence>
<dbReference type="Gene3D" id="3.10.20.30">
    <property type="match status" value="1"/>
</dbReference>
<keyword evidence="4" id="KW-0479">Metal-binding</keyword>
<dbReference type="InterPro" id="IPR012675">
    <property type="entry name" value="Beta-grasp_dom_sf"/>
</dbReference>
<dbReference type="Pfam" id="PF00111">
    <property type="entry name" value="Fer2"/>
    <property type="match status" value="1"/>
</dbReference>
<dbReference type="GO" id="GO:0051537">
    <property type="term" value="F:2 iron, 2 sulfur cluster binding"/>
    <property type="evidence" value="ECO:0007669"/>
    <property type="project" value="UniProtKB-KW"/>
</dbReference>
<evidence type="ECO:0000256" key="6">
    <source>
        <dbReference type="ARBA" id="ARBA00023004"/>
    </source>
</evidence>
<keyword evidence="3" id="KW-0001">2Fe-2S</keyword>
<dbReference type="PROSITE" id="PS00197">
    <property type="entry name" value="2FE2S_FER_1"/>
    <property type="match status" value="1"/>
</dbReference>
<reference evidence="10 11" key="1">
    <citation type="submission" date="2018-01" db="EMBL/GenBank/DDBJ databases">
        <title>Whole genome sequencing of Histamine producing bacteria.</title>
        <authorList>
            <person name="Butler K."/>
        </authorList>
    </citation>
    <scope>NUCLEOTIDE SEQUENCE [LARGE SCALE GENOMIC DNA]</scope>
    <source>
        <strain evidence="10 11">JCM 12947</strain>
    </source>
</reference>
<dbReference type="OrthoDB" id="9806195at2"/>
<dbReference type="InterPro" id="IPR036010">
    <property type="entry name" value="2Fe-2S_ferredoxin-like_sf"/>
</dbReference>
<accession>A0A2T3JC67</accession>
<dbReference type="PANTHER" id="PTHR43112">
    <property type="entry name" value="FERREDOXIN"/>
    <property type="match status" value="1"/>
</dbReference>
<proteinExistence type="inferred from homology"/>
<feature type="domain" description="2Fe-2S ferredoxin-type" evidence="9">
    <location>
        <begin position="8"/>
        <end position="93"/>
    </location>
</feature>
<evidence type="ECO:0000256" key="4">
    <source>
        <dbReference type="ARBA" id="ARBA00022723"/>
    </source>
</evidence>
<dbReference type="PROSITE" id="PS51085">
    <property type="entry name" value="2FE2S_FER_2"/>
    <property type="match status" value="1"/>
</dbReference>
<comment type="caution">
    <text evidence="10">The sequence shown here is derived from an EMBL/GenBank/DDBJ whole genome shotgun (WGS) entry which is preliminary data.</text>
</comment>
<dbReference type="InterPro" id="IPR006058">
    <property type="entry name" value="2Fe2S_fd_BS"/>
</dbReference>
<keyword evidence="7" id="KW-0411">Iron-sulfur</keyword>
<evidence type="ECO:0000256" key="8">
    <source>
        <dbReference type="ARBA" id="ARBA00034078"/>
    </source>
</evidence>
<evidence type="ECO:0000256" key="2">
    <source>
        <dbReference type="ARBA" id="ARBA00022448"/>
    </source>
</evidence>
<dbReference type="GO" id="GO:0046872">
    <property type="term" value="F:metal ion binding"/>
    <property type="evidence" value="ECO:0007669"/>
    <property type="project" value="UniProtKB-KW"/>
</dbReference>
<name>A0A2T3JC67_9GAMM</name>
<comment type="similarity">
    <text evidence="1">Belongs to the 2Fe2S plant-type ferredoxin family.</text>
</comment>
<evidence type="ECO:0000256" key="5">
    <source>
        <dbReference type="ARBA" id="ARBA00022982"/>
    </source>
</evidence>
<keyword evidence="5" id="KW-0249">Electron transport</keyword>
<sequence>MSETETKHQIHLLPHDLVFIASEQETILEAALNAGVAFPNRCQVGACAMCMCQKVSGEISYQLEPMLTEKEQAQGWVFTCQAVAQSDVVLQLD</sequence>
<dbReference type="SUPFAM" id="SSF54292">
    <property type="entry name" value="2Fe-2S ferredoxin-like"/>
    <property type="match status" value="1"/>
</dbReference>
<dbReference type="PANTHER" id="PTHR43112:SF3">
    <property type="entry name" value="FERREDOXIN-2, CHLOROPLASTIC"/>
    <property type="match status" value="1"/>
</dbReference>
<dbReference type="InterPro" id="IPR001041">
    <property type="entry name" value="2Fe-2S_ferredoxin-type"/>
</dbReference>
<keyword evidence="6" id="KW-0408">Iron</keyword>
<dbReference type="AlphaFoldDB" id="A0A2T3JC67"/>
<dbReference type="EMBL" id="PYMJ01000021">
    <property type="protein sequence ID" value="PSU46443.1"/>
    <property type="molecule type" value="Genomic_DNA"/>
</dbReference>
<keyword evidence="2" id="KW-0813">Transport</keyword>
<organism evidence="10 11">
    <name type="scientific">Photobacterium frigidiphilum</name>
    <dbReference type="NCBI Taxonomy" id="264736"/>
    <lineage>
        <taxon>Bacteria</taxon>
        <taxon>Pseudomonadati</taxon>
        <taxon>Pseudomonadota</taxon>
        <taxon>Gammaproteobacteria</taxon>
        <taxon>Vibrionales</taxon>
        <taxon>Vibrionaceae</taxon>
        <taxon>Photobacterium</taxon>
    </lineage>
</organism>
<evidence type="ECO:0000256" key="1">
    <source>
        <dbReference type="ARBA" id="ARBA00007874"/>
    </source>
</evidence>
<protein>
    <submittedName>
        <fullName evidence="10">Ferredoxin</fullName>
    </submittedName>
</protein>
<dbReference type="CDD" id="cd00207">
    <property type="entry name" value="fer2"/>
    <property type="match status" value="1"/>
</dbReference>
<gene>
    <name evidence="10" type="ORF">C9J12_18360</name>
</gene>